<keyword evidence="2" id="KW-1185">Reference proteome</keyword>
<reference evidence="2" key="1">
    <citation type="journal article" date="2019" name="Int. J. Syst. Evol. Microbiol.">
        <title>The Global Catalogue of Microorganisms (GCM) 10K type strain sequencing project: providing services to taxonomists for standard genome sequencing and annotation.</title>
        <authorList>
            <consortium name="The Broad Institute Genomics Platform"/>
            <consortium name="The Broad Institute Genome Sequencing Center for Infectious Disease"/>
            <person name="Wu L."/>
            <person name="Ma J."/>
        </authorList>
    </citation>
    <scope>NUCLEOTIDE SEQUENCE [LARGE SCALE GENOMIC DNA]</scope>
    <source>
        <strain evidence="2">CCUG 62945</strain>
    </source>
</reference>
<evidence type="ECO:0000313" key="1">
    <source>
        <dbReference type="EMBL" id="MFC7420820.1"/>
    </source>
</evidence>
<gene>
    <name evidence="1" type="ORF">ACFQNF_13205</name>
</gene>
<accession>A0ABW2QZ63</accession>
<comment type="caution">
    <text evidence="1">The sequence shown here is derived from an EMBL/GenBank/DDBJ whole genome shotgun (WGS) entry which is preliminary data.</text>
</comment>
<dbReference type="RefSeq" id="WP_380188415.1">
    <property type="nucleotide sequence ID" value="NZ_JBHTBQ010000027.1"/>
</dbReference>
<dbReference type="Proteomes" id="UP001596473">
    <property type="component" value="Unassembled WGS sequence"/>
</dbReference>
<protein>
    <submittedName>
        <fullName evidence="1">Uncharacterized protein</fullName>
    </submittedName>
</protein>
<sequence length="101" mass="12455">MIRPKIVELKAYEITYFSQYDEEAFFEWLTKIVCVESYVGRGNILFIKVNYDVLDEDGLRDLVALFYRYNLDMHQLKLFDHERFSEWFRDPKKYWFNEVFG</sequence>
<proteinExistence type="predicted"/>
<evidence type="ECO:0000313" key="2">
    <source>
        <dbReference type="Proteomes" id="UP001596473"/>
    </source>
</evidence>
<dbReference type="EMBL" id="JBHTBQ010000027">
    <property type="protein sequence ID" value="MFC7420820.1"/>
    <property type="molecule type" value="Genomic_DNA"/>
</dbReference>
<name>A0ABW2QZ63_9NEIS</name>
<organism evidence="1 2">
    <name type="scientific">Iodobacter arcticus</name>
    <dbReference type="NCBI Taxonomy" id="590593"/>
    <lineage>
        <taxon>Bacteria</taxon>
        <taxon>Pseudomonadati</taxon>
        <taxon>Pseudomonadota</taxon>
        <taxon>Betaproteobacteria</taxon>
        <taxon>Neisseriales</taxon>
        <taxon>Chitinibacteraceae</taxon>
        <taxon>Iodobacter</taxon>
    </lineage>
</organism>